<keyword evidence="2" id="KW-0067">ATP-binding</keyword>
<dbReference type="InterPro" id="IPR027417">
    <property type="entry name" value="P-loop_NTPase"/>
</dbReference>
<name>A0A6H1Q451_9PROT</name>
<dbReference type="RefSeq" id="WP_168607313.1">
    <property type="nucleotide sequence ID" value="NZ_CP038852.1"/>
</dbReference>
<dbReference type="SUPFAM" id="SSF52540">
    <property type="entry name" value="P-loop containing nucleoside triphosphate hydrolases"/>
    <property type="match status" value="1"/>
</dbReference>
<sequence length="352" mass="42148">MNLNKLFLNYCKKNNLETNHNQLNLIEELNLFYNQNFNKSFLKKIFTKQNSKKGFYLQGDVGVGKTMILNFFYNNFEKTKQRFHFNEFMISFHNFVFKNKKNNQENIIEKFVKKLKSKSKLIYFDEFQVTNIVDAMILGSLFKKIFDEDIKVLFTSNAKINDLYKDGLQRDQFLPFIKIMKERCYQAKLIIEDDYRKSSKNKNERYFYPLCETTNFKLNKFFRKITKNLSNKEITLIIKGRKFNIKNYFNGIARFDFKELCSKNIGAEDYIKIAEVCNFIIIENIPIFNSDNSNQQQRFITLIDILYEKNIPLMISSQLQLDLLSSSEDLKKIFKRTISRLYELTSIKYNKL</sequence>
<evidence type="ECO:0000256" key="2">
    <source>
        <dbReference type="ARBA" id="ARBA00022840"/>
    </source>
</evidence>
<dbReference type="GO" id="GO:0051301">
    <property type="term" value="P:cell division"/>
    <property type="evidence" value="ECO:0007669"/>
    <property type="project" value="UniProtKB-KW"/>
</dbReference>
<keyword evidence="1" id="KW-0547">Nucleotide-binding</keyword>
<dbReference type="Pfam" id="PF03969">
    <property type="entry name" value="AFG1_ATPase"/>
    <property type="match status" value="1"/>
</dbReference>
<dbReference type="NCBIfam" id="NF040713">
    <property type="entry name" value="ZapE"/>
    <property type="match status" value="1"/>
</dbReference>
<reference evidence="3 4" key="1">
    <citation type="journal article" date="2020" name="Nat. Microbiol.">
        <title>Lysogenic host-virus interactions in SAR11 marine bacteria.</title>
        <authorList>
            <person name="Morris R.M."/>
            <person name="Cain K.R."/>
            <person name="Hvorecny K.L."/>
            <person name="Kollman J.M."/>
        </authorList>
    </citation>
    <scope>NUCLEOTIDE SEQUENCE [LARGE SCALE GENOMIC DNA]</scope>
    <source>
        <strain evidence="3 4">NP1</strain>
    </source>
</reference>
<evidence type="ECO:0000256" key="1">
    <source>
        <dbReference type="ARBA" id="ARBA00022741"/>
    </source>
</evidence>
<dbReference type="KEGG" id="peg:E5R92_06650"/>
<dbReference type="EMBL" id="CP038852">
    <property type="protein sequence ID" value="QIZ21456.1"/>
    <property type="molecule type" value="Genomic_DNA"/>
</dbReference>
<proteinExistence type="predicted"/>
<dbReference type="Proteomes" id="UP000501094">
    <property type="component" value="Chromosome"/>
</dbReference>
<dbReference type="PANTHER" id="PTHR12169">
    <property type="entry name" value="ATPASE N2B"/>
    <property type="match status" value="1"/>
</dbReference>
<dbReference type="GO" id="GO:0016887">
    <property type="term" value="F:ATP hydrolysis activity"/>
    <property type="evidence" value="ECO:0007669"/>
    <property type="project" value="InterPro"/>
</dbReference>
<keyword evidence="3" id="KW-0131">Cell cycle</keyword>
<keyword evidence="4" id="KW-1185">Reference proteome</keyword>
<dbReference type="InterPro" id="IPR005654">
    <property type="entry name" value="ATPase_AFG1-like"/>
</dbReference>
<keyword evidence="3" id="KW-0132">Cell division</keyword>
<dbReference type="AlphaFoldDB" id="A0A6H1Q451"/>
<organism evidence="3 4">
    <name type="scientific">Candidatus Pelagibacter giovannonii</name>
    <dbReference type="NCBI Taxonomy" id="2563896"/>
    <lineage>
        <taxon>Bacteria</taxon>
        <taxon>Pseudomonadati</taxon>
        <taxon>Pseudomonadota</taxon>
        <taxon>Alphaproteobacteria</taxon>
        <taxon>Candidatus Pelagibacterales</taxon>
        <taxon>Candidatus Pelagibacteraceae</taxon>
        <taxon>Candidatus Pelagibacter</taxon>
    </lineage>
</organism>
<dbReference type="PANTHER" id="PTHR12169:SF6">
    <property type="entry name" value="AFG1-LIKE ATPASE"/>
    <property type="match status" value="1"/>
</dbReference>
<gene>
    <name evidence="3" type="primary">zapE</name>
    <name evidence="3" type="ORF">E5R92_06650</name>
</gene>
<evidence type="ECO:0000313" key="3">
    <source>
        <dbReference type="EMBL" id="QIZ21456.1"/>
    </source>
</evidence>
<dbReference type="GO" id="GO:0005524">
    <property type="term" value="F:ATP binding"/>
    <property type="evidence" value="ECO:0007669"/>
    <property type="project" value="UniProtKB-KW"/>
</dbReference>
<evidence type="ECO:0000313" key="4">
    <source>
        <dbReference type="Proteomes" id="UP000501094"/>
    </source>
</evidence>
<dbReference type="Gene3D" id="3.40.50.300">
    <property type="entry name" value="P-loop containing nucleotide triphosphate hydrolases"/>
    <property type="match status" value="1"/>
</dbReference>
<accession>A0A6H1Q451</accession>
<dbReference type="GO" id="GO:0005737">
    <property type="term" value="C:cytoplasm"/>
    <property type="evidence" value="ECO:0007669"/>
    <property type="project" value="TreeGrafter"/>
</dbReference>
<protein>
    <submittedName>
        <fullName evidence="3">Cell division protein ZapE</fullName>
    </submittedName>
</protein>